<comment type="caution">
    <text evidence="1">The sequence shown here is derived from an EMBL/GenBank/DDBJ whole genome shotgun (WGS) entry which is preliminary data.</text>
</comment>
<reference evidence="1" key="1">
    <citation type="submission" date="2020-07" db="EMBL/GenBank/DDBJ databases">
        <title>Clinical and genomic characterization of carbapenemase-producing Enterobacterales causing secondary infections during the COVID-19 crisis at a New York City hospital.</title>
        <authorList>
            <person name="Gomez-Simmonds A."/>
            <person name="Annavajhala M.K."/>
            <person name="Uhlemann A.-C."/>
        </authorList>
    </citation>
    <scope>NUCLEOTIDE SEQUENCE</scope>
    <source>
        <strain evidence="1">KP1826</strain>
    </source>
</reference>
<protein>
    <submittedName>
        <fullName evidence="1">Uncharacterized protein</fullName>
    </submittedName>
</protein>
<accession>A0A927DZM0</accession>
<name>A0A927DZM0_KLEPN</name>
<dbReference type="EMBL" id="JACXSV010000009">
    <property type="protein sequence ID" value="MBD3722420.1"/>
    <property type="molecule type" value="Genomic_DNA"/>
</dbReference>
<dbReference type="AlphaFoldDB" id="A0A927DZM0"/>
<dbReference type="Proteomes" id="UP000598328">
    <property type="component" value="Unassembled WGS sequence"/>
</dbReference>
<evidence type="ECO:0000313" key="1">
    <source>
        <dbReference type="EMBL" id="MBD3722420.1"/>
    </source>
</evidence>
<gene>
    <name evidence="1" type="ORF">IE978_12600</name>
</gene>
<organism evidence="1 2">
    <name type="scientific">Klebsiella pneumoniae</name>
    <dbReference type="NCBI Taxonomy" id="573"/>
    <lineage>
        <taxon>Bacteria</taxon>
        <taxon>Pseudomonadati</taxon>
        <taxon>Pseudomonadota</taxon>
        <taxon>Gammaproteobacteria</taxon>
        <taxon>Enterobacterales</taxon>
        <taxon>Enterobacteriaceae</taxon>
        <taxon>Klebsiella/Raoultella group</taxon>
        <taxon>Klebsiella</taxon>
        <taxon>Klebsiella pneumoniae complex</taxon>
    </lineage>
</organism>
<sequence>MPLSLMYLFNRVDESGSIDSPVKAKYTLPCGREKDVPLRPPAQGVIDYAFFSQKCPAQRPATLHDEISQNQRFSVQCTKVPITRY</sequence>
<evidence type="ECO:0000313" key="2">
    <source>
        <dbReference type="Proteomes" id="UP000598328"/>
    </source>
</evidence>
<proteinExistence type="predicted"/>